<keyword evidence="2 6" id="KW-0808">Transferase</keyword>
<keyword evidence="4" id="KW-0865">Zymogen</keyword>
<organism evidence="6 7">
    <name type="scientific">Brevundimonas halotolerans</name>
    <dbReference type="NCBI Taxonomy" id="69670"/>
    <lineage>
        <taxon>Bacteria</taxon>
        <taxon>Pseudomonadati</taxon>
        <taxon>Pseudomonadota</taxon>
        <taxon>Alphaproteobacteria</taxon>
        <taxon>Caulobacterales</taxon>
        <taxon>Caulobacteraceae</taxon>
        <taxon>Brevundimonas</taxon>
    </lineage>
</organism>
<dbReference type="EC" id="2.3.2.2" evidence="6"/>
<evidence type="ECO:0000313" key="7">
    <source>
        <dbReference type="Proteomes" id="UP000548978"/>
    </source>
</evidence>
<dbReference type="InterPro" id="IPR043137">
    <property type="entry name" value="GGT_ssub_C"/>
</dbReference>
<evidence type="ECO:0000256" key="3">
    <source>
        <dbReference type="ARBA" id="ARBA00022801"/>
    </source>
</evidence>
<dbReference type="GO" id="GO:0103068">
    <property type="term" value="F:leukotriene C4 gamma-glutamyl transferase activity"/>
    <property type="evidence" value="ECO:0007669"/>
    <property type="project" value="UniProtKB-EC"/>
</dbReference>
<evidence type="ECO:0000313" key="6">
    <source>
        <dbReference type="EMBL" id="MBB5660814.1"/>
    </source>
</evidence>
<dbReference type="RefSeq" id="WP_123288061.1">
    <property type="nucleotide sequence ID" value="NZ_JACIJB010000005.1"/>
</dbReference>
<accession>A0A7W9A3K0</accession>
<dbReference type="EC" id="3.4.19.13" evidence="6"/>
<dbReference type="PRINTS" id="PR01210">
    <property type="entry name" value="GGTRANSPTASE"/>
</dbReference>
<protein>
    <submittedName>
        <fullName evidence="6">Gamma-glutamyltranspeptidase/glutathione hydrolase</fullName>
        <ecNumber evidence="6">2.3.2.2</ecNumber>
        <ecNumber evidence="6">3.4.19.13</ecNumber>
    </submittedName>
</protein>
<evidence type="ECO:0000256" key="1">
    <source>
        <dbReference type="ARBA" id="ARBA00009381"/>
    </source>
</evidence>
<dbReference type="Proteomes" id="UP000548978">
    <property type="component" value="Unassembled WGS sequence"/>
</dbReference>
<evidence type="ECO:0000256" key="5">
    <source>
        <dbReference type="SAM" id="SignalP"/>
    </source>
</evidence>
<reference evidence="6 7" key="1">
    <citation type="submission" date="2020-08" db="EMBL/GenBank/DDBJ databases">
        <title>Genomic Encyclopedia of Type Strains, Phase IV (KMG-IV): sequencing the most valuable type-strain genomes for metagenomic binning, comparative biology and taxonomic classification.</title>
        <authorList>
            <person name="Goeker M."/>
        </authorList>
    </citation>
    <scope>NUCLEOTIDE SEQUENCE [LARGE SCALE GENOMIC DNA]</scope>
    <source>
        <strain evidence="6 7">DSM 24448</strain>
    </source>
</reference>
<keyword evidence="5" id="KW-0732">Signal</keyword>
<keyword evidence="7" id="KW-1185">Reference proteome</keyword>
<proteinExistence type="inferred from homology"/>
<evidence type="ECO:0000256" key="2">
    <source>
        <dbReference type="ARBA" id="ARBA00022679"/>
    </source>
</evidence>
<dbReference type="PANTHER" id="PTHR43199">
    <property type="entry name" value="GLUTATHIONE HYDROLASE"/>
    <property type="match status" value="1"/>
</dbReference>
<comment type="caution">
    <text evidence="6">The sequence shown here is derived from an EMBL/GenBank/DDBJ whole genome shotgun (WGS) entry which is preliminary data.</text>
</comment>
<dbReference type="OrthoDB" id="9781342at2"/>
<feature type="chain" id="PRO_5031228890" evidence="5">
    <location>
        <begin position="27"/>
        <end position="584"/>
    </location>
</feature>
<dbReference type="SUPFAM" id="SSF56235">
    <property type="entry name" value="N-terminal nucleophile aminohydrolases (Ntn hydrolases)"/>
    <property type="match status" value="1"/>
</dbReference>
<dbReference type="Pfam" id="PF01019">
    <property type="entry name" value="G_glu_transpept"/>
    <property type="match status" value="1"/>
</dbReference>
<gene>
    <name evidence="6" type="ORF">FHS65_001565</name>
</gene>
<dbReference type="EMBL" id="JACIJB010000005">
    <property type="protein sequence ID" value="MBB5660814.1"/>
    <property type="molecule type" value="Genomic_DNA"/>
</dbReference>
<dbReference type="AlphaFoldDB" id="A0A7W9A3K0"/>
<dbReference type="Gene3D" id="3.60.20.40">
    <property type="match status" value="1"/>
</dbReference>
<keyword evidence="6" id="KW-0012">Acyltransferase</keyword>
<dbReference type="Gene3D" id="1.10.246.230">
    <property type="match status" value="1"/>
</dbReference>
<dbReference type="InterPro" id="IPR051792">
    <property type="entry name" value="GGT_bact"/>
</dbReference>
<dbReference type="InterPro" id="IPR029055">
    <property type="entry name" value="Ntn_hydrolases_N"/>
</dbReference>
<name>A0A7W9A3K0_9CAUL</name>
<sequence>MPVSNLLRPLFAVALPGLLLIGAACAMQPEARPVDPAAPVASDAPKAVGPFVSAANPHAVAAGMAVLDRGGTAADAAVAVQAVLGLVEPQSSGLGGGAFMMWFDAESGAVTVYDGRETAPAAATPELFWQDGKPLGFADAVMSGRSTGVPGAVAMLGLAHERHGRLSWADLFGEAERLAEDGFEISPRLGGFIASTRGQARSDWANAYFTGADGQRVQTGDVLTNPAYAETVRVLAADGPRALYEGPLAEGIVETVAEAPRPGALTLEDMAGYQPKVREALCRPYRIYVVCVPPPPSSGVSLLQLLAMAEHVPDVSAGPDDAGAWVAFARLQRLMYADRDRYVADADFVYVPVAGLLDPGYVAERAALVPGLTGAAEAGNPPGIVAVGTDATTEPAGTSHFFIVDQWGNAVSMTTTVESVFGSGRMSGGFFLNNQLTDFSFEPVDDLGRPVANAVAGGKRPRSSMSPVLIFDREGRLVGGLGSPGGSSILAYNAKALIGTLDWGLGVQDAFDLPNLVARGSGLGADTERFSPELQAALMERDLRLRPNASENSGLHGGLWRLGPDGWAWDGGADDRREGVVAPR</sequence>
<dbReference type="PANTHER" id="PTHR43199:SF1">
    <property type="entry name" value="GLUTATHIONE HYDROLASE PROENZYME"/>
    <property type="match status" value="1"/>
</dbReference>
<dbReference type="GO" id="GO:0036374">
    <property type="term" value="F:glutathione hydrolase activity"/>
    <property type="evidence" value="ECO:0007669"/>
    <property type="project" value="UniProtKB-EC"/>
</dbReference>
<feature type="signal peptide" evidence="5">
    <location>
        <begin position="1"/>
        <end position="26"/>
    </location>
</feature>
<evidence type="ECO:0000256" key="4">
    <source>
        <dbReference type="ARBA" id="ARBA00023145"/>
    </source>
</evidence>
<comment type="similarity">
    <text evidence="1">Belongs to the gamma-glutamyltransferase family.</text>
</comment>
<keyword evidence="3 6" id="KW-0378">Hydrolase</keyword>